<feature type="domain" description="CUB" evidence="5">
    <location>
        <begin position="454"/>
        <end position="576"/>
    </location>
</feature>
<feature type="chain" id="PRO_5046725074" evidence="4">
    <location>
        <begin position="22"/>
        <end position="637"/>
    </location>
</feature>
<feature type="domain" description="CUB" evidence="5">
    <location>
        <begin position="26"/>
        <end position="156"/>
    </location>
</feature>
<reference evidence="7" key="1">
    <citation type="submission" date="2025-08" db="UniProtKB">
        <authorList>
            <consortium name="RefSeq"/>
        </authorList>
    </citation>
    <scope>IDENTIFICATION</scope>
</reference>
<evidence type="ECO:0000256" key="3">
    <source>
        <dbReference type="SAM" id="MobiDB-lite"/>
    </source>
</evidence>
<feature type="domain" description="CUB" evidence="5">
    <location>
        <begin position="314"/>
        <end position="438"/>
    </location>
</feature>
<dbReference type="SMART" id="SM00042">
    <property type="entry name" value="CUB"/>
    <property type="match status" value="4"/>
</dbReference>
<proteinExistence type="predicted"/>
<dbReference type="Pfam" id="PF00431">
    <property type="entry name" value="CUB"/>
    <property type="match status" value="4"/>
</dbReference>
<dbReference type="SUPFAM" id="SSF49854">
    <property type="entry name" value="Spermadhesin, CUB domain"/>
    <property type="match status" value="4"/>
</dbReference>
<accession>A0ABM1ABY7</accession>
<keyword evidence="6" id="KW-1185">Reference proteome</keyword>
<evidence type="ECO:0000256" key="2">
    <source>
        <dbReference type="PROSITE-ProRule" id="PRU00059"/>
    </source>
</evidence>
<dbReference type="CDD" id="cd00041">
    <property type="entry name" value="CUB"/>
    <property type="match status" value="4"/>
</dbReference>
<name>A0ABM1ABY7_APLCA</name>
<dbReference type="PANTHER" id="PTHR47537">
    <property type="entry name" value="CUBILIN"/>
    <property type="match status" value="1"/>
</dbReference>
<dbReference type="PROSITE" id="PS01180">
    <property type="entry name" value="CUB"/>
    <property type="match status" value="4"/>
</dbReference>
<organism evidence="6 7">
    <name type="scientific">Aplysia californica</name>
    <name type="common">California sea hare</name>
    <dbReference type="NCBI Taxonomy" id="6500"/>
    <lineage>
        <taxon>Eukaryota</taxon>
        <taxon>Metazoa</taxon>
        <taxon>Spiralia</taxon>
        <taxon>Lophotrochozoa</taxon>
        <taxon>Mollusca</taxon>
        <taxon>Gastropoda</taxon>
        <taxon>Heterobranchia</taxon>
        <taxon>Euthyneura</taxon>
        <taxon>Tectipleura</taxon>
        <taxon>Aplysiida</taxon>
        <taxon>Aplysioidea</taxon>
        <taxon>Aplysiidae</taxon>
        <taxon>Aplysia</taxon>
    </lineage>
</organism>
<feature type="region of interest" description="Disordered" evidence="3">
    <location>
        <begin position="583"/>
        <end position="605"/>
    </location>
</feature>
<evidence type="ECO:0000256" key="1">
    <source>
        <dbReference type="ARBA" id="ARBA00023157"/>
    </source>
</evidence>
<dbReference type="GeneID" id="101850916"/>
<dbReference type="InterPro" id="IPR000859">
    <property type="entry name" value="CUB_dom"/>
</dbReference>
<dbReference type="Proteomes" id="UP000694888">
    <property type="component" value="Unplaced"/>
</dbReference>
<gene>
    <name evidence="7" type="primary">LOC101850916</name>
</gene>
<evidence type="ECO:0000313" key="7">
    <source>
        <dbReference type="RefSeq" id="XP_012944785.1"/>
    </source>
</evidence>
<evidence type="ECO:0000313" key="6">
    <source>
        <dbReference type="Proteomes" id="UP000694888"/>
    </source>
</evidence>
<feature type="signal peptide" evidence="4">
    <location>
        <begin position="1"/>
        <end position="21"/>
    </location>
</feature>
<keyword evidence="1" id="KW-1015">Disulfide bond</keyword>
<evidence type="ECO:0000259" key="5">
    <source>
        <dbReference type="PROSITE" id="PS01180"/>
    </source>
</evidence>
<comment type="caution">
    <text evidence="2">Lacks conserved residue(s) required for the propagation of feature annotation.</text>
</comment>
<evidence type="ECO:0000256" key="4">
    <source>
        <dbReference type="SAM" id="SignalP"/>
    </source>
</evidence>
<protein>
    <submittedName>
        <fullName evidence="7">Suppressor of lurcher protein 1</fullName>
    </submittedName>
</protein>
<sequence>MRVGLAVLVIHMTGLLHTCTSINPACDCVVYQSHGLSSGRFTSPNFPQYYPSNINCVLYTFIGDATEIIELTFIQFDLKMPDPSGRCFDFLRVYQNLERPEVNEHNQHDMEFCGGYNSIQSTIYSSGRSMVLEFHTEPRSGRPGNYTGFKGIYRFLNKANYITTGIRAQGKQCTYDFHSNSSHISGRFFSPFYPQHYKASTSCRYHFHARQGERVRIMFTNIQLHHIDASPSYYSCRDSPDVITVYDGTDSQAPVIGQFCSVRNSEEVVSTGSELVVAFTSDDRNQKQGFAATYEFMSRVIKPKGPKSIPEFQCNENINSRHHRNGTISSPNYPSAYPAPITCRYIFTGVGRERIQLRFLHMDLHFPSGNPAEPIDCSGSDSVSVYIIINGNTEKLNTWCGRRLPPMLMSSQHKMVVEFKSFHSSPAVTGFKAQYSFVTNFGILEGQQDNRGTCVFNYQSTVQSTGEITSPNYNGQYPRNTECHYLFYGRGKERVHIQFVDFDVDGINPRCEESTNSDYVSFSNFAETEDRKMTRLCGTPSKEKREIWSDGPFFRVIFKSNDIYDSTGFHAYYQFIGPDVETPPQLLPKPSDDPRRNAASSSVYPSRSGYLPLAPHISLTAAVCVVVMLLSQCAKSR</sequence>
<dbReference type="InterPro" id="IPR053207">
    <property type="entry name" value="Non-NMDA_GluR_Accessory"/>
</dbReference>
<keyword evidence="4" id="KW-0732">Signal</keyword>
<dbReference type="Gene3D" id="2.60.120.290">
    <property type="entry name" value="Spermadhesin, CUB domain"/>
    <property type="match status" value="4"/>
</dbReference>
<dbReference type="InterPro" id="IPR035914">
    <property type="entry name" value="Sperma_CUB_dom_sf"/>
</dbReference>
<dbReference type="RefSeq" id="XP_012944785.1">
    <property type="nucleotide sequence ID" value="XM_013089331.2"/>
</dbReference>
<dbReference type="PANTHER" id="PTHR47537:SF2">
    <property type="entry name" value="CUBILIN"/>
    <property type="match status" value="1"/>
</dbReference>
<feature type="domain" description="CUB" evidence="5">
    <location>
        <begin position="173"/>
        <end position="297"/>
    </location>
</feature>